<evidence type="ECO:0000313" key="2">
    <source>
        <dbReference type="EMBL" id="TGL65934.1"/>
    </source>
</evidence>
<evidence type="ECO:0000256" key="1">
    <source>
        <dbReference type="SAM" id="Phobius"/>
    </source>
</evidence>
<name>A0A4R9KF11_9LEPT</name>
<gene>
    <name evidence="2" type="ORF">EHQ64_00305</name>
</gene>
<keyword evidence="3" id="KW-1185">Reference proteome</keyword>
<proteinExistence type="predicted"/>
<dbReference type="OrthoDB" id="328419at2"/>
<dbReference type="AlphaFoldDB" id="A0A4R9KF11"/>
<reference evidence="2" key="1">
    <citation type="journal article" date="2019" name="PLoS Negl. Trop. Dis.">
        <title>Revisiting the worldwide diversity of Leptospira species in the environment.</title>
        <authorList>
            <person name="Vincent A.T."/>
            <person name="Schiettekatte O."/>
            <person name="Bourhy P."/>
            <person name="Veyrier F.J."/>
            <person name="Picardeau M."/>
        </authorList>
    </citation>
    <scope>NUCLEOTIDE SEQUENCE [LARGE SCALE GENOMIC DNA]</scope>
    <source>
        <strain evidence="2">201702455</strain>
    </source>
</reference>
<dbReference type="EMBL" id="RQGF01000003">
    <property type="protein sequence ID" value="TGL65934.1"/>
    <property type="molecule type" value="Genomic_DNA"/>
</dbReference>
<evidence type="ECO:0000313" key="3">
    <source>
        <dbReference type="Proteomes" id="UP000297762"/>
    </source>
</evidence>
<keyword evidence="1" id="KW-1133">Transmembrane helix</keyword>
<dbReference type="Proteomes" id="UP000297762">
    <property type="component" value="Unassembled WGS sequence"/>
</dbReference>
<keyword evidence="1" id="KW-0812">Transmembrane</keyword>
<keyword evidence="1" id="KW-0472">Membrane</keyword>
<comment type="caution">
    <text evidence="2">The sequence shown here is derived from an EMBL/GenBank/DDBJ whole genome shotgun (WGS) entry which is preliminary data.</text>
</comment>
<protein>
    <submittedName>
        <fullName evidence="2">Uncharacterized protein</fullName>
    </submittedName>
</protein>
<sequence>MPYRKIVIAAVSLVLITLLVLFFTKQSSPGHPGHSSKNVLEEGLSLFSGFIGSKGSFSGGEEDGIVPASILKNETPDNLYWVAVATPKDPAERKAQVELLEHWATLHGKIYSGKATQKEIDEYFKAQIKLQEDQLELLHILEERYPDRIDDDRRRMITAGKELYSKKLKNVTEEYKKYSNETRERRL</sequence>
<feature type="transmembrane region" description="Helical" evidence="1">
    <location>
        <begin position="6"/>
        <end position="24"/>
    </location>
</feature>
<accession>A0A4R9KF11</accession>
<organism evidence="2 3">
    <name type="scientific">Leptospira sarikeiensis</name>
    <dbReference type="NCBI Taxonomy" id="2484943"/>
    <lineage>
        <taxon>Bacteria</taxon>
        <taxon>Pseudomonadati</taxon>
        <taxon>Spirochaetota</taxon>
        <taxon>Spirochaetia</taxon>
        <taxon>Leptospirales</taxon>
        <taxon>Leptospiraceae</taxon>
        <taxon>Leptospira</taxon>
    </lineage>
</organism>